<dbReference type="PANTHER" id="PTHR43072">
    <property type="entry name" value="N-ACETYLTRANSFERASE"/>
    <property type="match status" value="1"/>
</dbReference>
<proteinExistence type="predicted"/>
<dbReference type="Proteomes" id="UP000240880">
    <property type="component" value="Unassembled WGS sequence"/>
</dbReference>
<evidence type="ECO:0000259" key="1">
    <source>
        <dbReference type="PROSITE" id="PS51186"/>
    </source>
</evidence>
<feature type="non-terminal residue" evidence="2">
    <location>
        <position position="124"/>
    </location>
</feature>
<dbReference type="AlphaFoldDB" id="A0A2R6A6Y7"/>
<dbReference type="GO" id="GO:0016747">
    <property type="term" value="F:acyltransferase activity, transferring groups other than amino-acyl groups"/>
    <property type="evidence" value="ECO:0007669"/>
    <property type="project" value="InterPro"/>
</dbReference>
<dbReference type="InterPro" id="IPR000182">
    <property type="entry name" value="GNAT_dom"/>
</dbReference>
<dbReference type="SUPFAM" id="SSF55729">
    <property type="entry name" value="Acyl-CoA N-acyltransferases (Nat)"/>
    <property type="match status" value="1"/>
</dbReference>
<feature type="domain" description="N-acetyltransferase" evidence="1">
    <location>
        <begin position="1"/>
        <end position="124"/>
    </location>
</feature>
<sequence>MILELKAEERVKALPVLEESFSGMYLWHSKKTLFGCERVFALFENTIVGVIMLKRLSKRAGYVYYIATRPAFRRKGYASKLLEHSLQLFKDEGVEEVYASVREDNKPSLTLFESFGFKEIGFAD</sequence>
<dbReference type="PROSITE" id="PS51186">
    <property type="entry name" value="GNAT"/>
    <property type="match status" value="1"/>
</dbReference>
<comment type="caution">
    <text evidence="2">The sequence shown here is derived from an EMBL/GenBank/DDBJ whole genome shotgun (WGS) entry which is preliminary data.</text>
</comment>
<dbReference type="CDD" id="cd04301">
    <property type="entry name" value="NAT_SF"/>
    <property type="match status" value="1"/>
</dbReference>
<dbReference type="Pfam" id="PF00583">
    <property type="entry name" value="Acetyltransf_1"/>
    <property type="match status" value="1"/>
</dbReference>
<evidence type="ECO:0000313" key="3">
    <source>
        <dbReference type="Proteomes" id="UP000240880"/>
    </source>
</evidence>
<dbReference type="EMBL" id="NEXC01000097">
    <property type="protein sequence ID" value="PSN82151.1"/>
    <property type="molecule type" value="Genomic_DNA"/>
</dbReference>
<dbReference type="InterPro" id="IPR016181">
    <property type="entry name" value="Acyl_CoA_acyltransferase"/>
</dbReference>
<protein>
    <recommendedName>
        <fullName evidence="1">N-acetyltransferase domain-containing protein</fullName>
    </recommendedName>
</protein>
<organism evidence="2 3">
    <name type="scientific">Candidatus Marsarchaeota G1 archaeon OSP_D</name>
    <dbReference type="NCBI Taxonomy" id="1978155"/>
    <lineage>
        <taxon>Archaea</taxon>
        <taxon>Candidatus Marsarchaeota</taxon>
        <taxon>Candidatus Marsarchaeota group 1</taxon>
    </lineage>
</organism>
<dbReference type="Gene3D" id="3.40.630.30">
    <property type="match status" value="1"/>
</dbReference>
<evidence type="ECO:0000313" key="2">
    <source>
        <dbReference type="EMBL" id="PSN82151.1"/>
    </source>
</evidence>
<accession>A0A2R6A6Y7</accession>
<reference evidence="2 3" key="1">
    <citation type="submission" date="2017-04" db="EMBL/GenBank/DDBJ databases">
        <title>Novel microbial lineages endemic to geothermal iron-oxide mats fill important gaps in the evolutionary history of Archaea.</title>
        <authorList>
            <person name="Jay Z.J."/>
            <person name="Beam J.P."/>
            <person name="Dlakic M."/>
            <person name="Rusch D.B."/>
            <person name="Kozubal M.A."/>
            <person name="Inskeep W.P."/>
        </authorList>
    </citation>
    <scope>NUCLEOTIDE SEQUENCE [LARGE SCALE GENOMIC DNA]</scope>
    <source>
        <strain evidence="2">OSP_D</strain>
    </source>
</reference>
<gene>
    <name evidence="2" type="ORF">B9Q01_08880</name>
</gene>
<name>A0A2R6A6Y7_9ARCH</name>